<dbReference type="PANTHER" id="PTHR12998:SF0">
    <property type="entry name" value="TRNA:M(4)X MODIFICATION ENZYME TRM13 HOMOLOG"/>
    <property type="match status" value="1"/>
</dbReference>
<name>A0ABD1EXB6_HYPHA</name>
<comment type="caution">
    <text evidence="14">The sequence shown here is derived from an EMBL/GenBank/DDBJ whole genome shotgun (WGS) entry which is preliminary data.</text>
</comment>
<keyword evidence="2 12" id="KW-0489">Methyltransferase</keyword>
<dbReference type="GO" id="GO:0008033">
    <property type="term" value="P:tRNA processing"/>
    <property type="evidence" value="ECO:0007669"/>
    <property type="project" value="UniProtKB-KW"/>
</dbReference>
<dbReference type="Pfam" id="PF05206">
    <property type="entry name" value="TRM13"/>
    <property type="match status" value="1"/>
</dbReference>
<dbReference type="Pfam" id="PF11722">
    <property type="entry name" value="zf-TRM13_CCCH"/>
    <property type="match status" value="1"/>
</dbReference>
<dbReference type="EC" id="2.1.1.225" evidence="12"/>
<comment type="catalytic activity">
    <reaction evidence="10 12">
        <text>cytidine(4) in tRNA(Gly)(GCC) + S-adenosyl-L-methionine = 2'-O-methylcytidine(4) in tRNA(Gly)(GCC) + S-adenosyl-L-homocysteine + H(+)</text>
        <dbReference type="Rhea" id="RHEA:43192"/>
        <dbReference type="Rhea" id="RHEA-COMP:10399"/>
        <dbReference type="Rhea" id="RHEA-COMP:10400"/>
        <dbReference type="ChEBI" id="CHEBI:15378"/>
        <dbReference type="ChEBI" id="CHEBI:57856"/>
        <dbReference type="ChEBI" id="CHEBI:59789"/>
        <dbReference type="ChEBI" id="CHEBI:74495"/>
        <dbReference type="ChEBI" id="CHEBI:82748"/>
        <dbReference type="EC" id="2.1.1.225"/>
    </reaction>
</comment>
<dbReference type="Pfam" id="PF05253">
    <property type="entry name" value="zf-U11-48K"/>
    <property type="match status" value="1"/>
</dbReference>
<sequence length="404" mass="46477">MSTTFLHCKYFVKRKKRYCKMLVKSGEEYCGEHQMSSSLTKARIPCPLDPKHTVYTNKLQSHLRICNARVTTVPSYIEKNINVGQMEYSSASDMLSPYQILSTLPKNKVLEVITKINNIYQNNVHISEKFLSFPVVEQELECHSEYGNKTRKHLKQTSAILGYLNECDMLKADTCFIEFGAGRGQLSCWIAEATTQLNNCKILLIERASPKHKRDNKLSKTSDRIQRIRADIADLVLEKLEVFSTVKNVIGITKHLCGSATDLAIRCMVQSTLTKCKSTSLLFTFCCHHKCTWTTYTGKNFFQENNLCVEDFNIICGLTSWATCGTGLSREYRENVKIDVLEDENAQVERYDFNRIEKEEIGRKCKNIINWGRFKYLEENGFQCSLHYYCDKEITPENVCILAI</sequence>
<keyword evidence="5 12" id="KW-0819">tRNA processing</keyword>
<comment type="similarity">
    <text evidence="1 12">Belongs to the methyltransferase TRM13 family.</text>
</comment>
<comment type="function">
    <text evidence="12">tRNA methylase which 2'-O-methylates cytidine(4) in tRNA(Pro) and tRNA(Gly)(GCC), and adenosine(4) in tRNA(His).</text>
</comment>
<evidence type="ECO:0000256" key="1">
    <source>
        <dbReference type="ARBA" id="ARBA00005265"/>
    </source>
</evidence>
<gene>
    <name evidence="14" type="ORF">ABEB36_005073</name>
</gene>
<evidence type="ECO:0000256" key="11">
    <source>
        <dbReference type="ARBA" id="ARBA00049393"/>
    </source>
</evidence>
<comment type="catalytic activity">
    <reaction evidence="9 12">
        <text>cytidine(4) in tRNA(Pro) + S-adenosyl-L-methionine = 2'-O-methylcytidine(4) in tRNA(Pro) + S-adenosyl-L-homocysteine + H(+)</text>
        <dbReference type="Rhea" id="RHEA:32767"/>
        <dbReference type="Rhea" id="RHEA-COMP:10397"/>
        <dbReference type="Rhea" id="RHEA-COMP:10398"/>
        <dbReference type="ChEBI" id="CHEBI:15378"/>
        <dbReference type="ChEBI" id="CHEBI:57856"/>
        <dbReference type="ChEBI" id="CHEBI:59789"/>
        <dbReference type="ChEBI" id="CHEBI:74495"/>
        <dbReference type="ChEBI" id="CHEBI:82748"/>
        <dbReference type="EC" id="2.1.1.225"/>
    </reaction>
</comment>
<proteinExistence type="inferred from homology"/>
<dbReference type="Proteomes" id="UP001566132">
    <property type="component" value="Unassembled WGS sequence"/>
</dbReference>
<dbReference type="InterPro" id="IPR021721">
    <property type="entry name" value="Znf_CCCH-type_TRM13"/>
</dbReference>
<keyword evidence="4 12" id="KW-0949">S-adenosyl-L-methionine</keyword>
<evidence type="ECO:0000313" key="15">
    <source>
        <dbReference type="Proteomes" id="UP001566132"/>
    </source>
</evidence>
<keyword evidence="6 12" id="KW-0479">Metal-binding</keyword>
<keyword evidence="7 12" id="KW-0863">Zinc-finger</keyword>
<evidence type="ECO:0000256" key="8">
    <source>
        <dbReference type="ARBA" id="ARBA00022833"/>
    </source>
</evidence>
<dbReference type="InterPro" id="IPR039044">
    <property type="entry name" value="Trm13"/>
</dbReference>
<dbReference type="EMBL" id="JBDJPC010000004">
    <property type="protein sequence ID" value="KAL1505528.1"/>
    <property type="molecule type" value="Genomic_DNA"/>
</dbReference>
<dbReference type="GO" id="GO:0032259">
    <property type="term" value="P:methylation"/>
    <property type="evidence" value="ECO:0007669"/>
    <property type="project" value="UniProtKB-KW"/>
</dbReference>
<evidence type="ECO:0000256" key="10">
    <source>
        <dbReference type="ARBA" id="ARBA00048635"/>
    </source>
</evidence>
<feature type="domain" description="CHHC U11-48K-type" evidence="13">
    <location>
        <begin position="43"/>
        <end position="70"/>
    </location>
</feature>
<evidence type="ECO:0000256" key="6">
    <source>
        <dbReference type="ARBA" id="ARBA00022723"/>
    </source>
</evidence>
<evidence type="ECO:0000256" key="9">
    <source>
        <dbReference type="ARBA" id="ARBA00048165"/>
    </source>
</evidence>
<evidence type="ECO:0000259" key="13">
    <source>
        <dbReference type="PROSITE" id="PS51800"/>
    </source>
</evidence>
<dbReference type="GO" id="GO:0106050">
    <property type="term" value="F:tRNA 2'-O-methyltransferase activity"/>
    <property type="evidence" value="ECO:0007669"/>
    <property type="project" value="UniProtKB-UniRule"/>
</dbReference>
<evidence type="ECO:0000256" key="12">
    <source>
        <dbReference type="RuleBase" id="RU367103"/>
    </source>
</evidence>
<protein>
    <recommendedName>
        <fullName evidence="12">tRNA:m(4)X modification enzyme TRM13</fullName>
        <ecNumber evidence="12">2.1.1.225</ecNumber>
    </recommendedName>
</protein>
<evidence type="ECO:0000256" key="4">
    <source>
        <dbReference type="ARBA" id="ARBA00022691"/>
    </source>
</evidence>
<dbReference type="PANTHER" id="PTHR12998">
    <property type="entry name" value="TRNA:M(4)X MODIFICATION ENZYME TRM13 HOMOLOG"/>
    <property type="match status" value="1"/>
</dbReference>
<keyword evidence="3 12" id="KW-0808">Transferase</keyword>
<keyword evidence="8 12" id="KW-0862">Zinc</keyword>
<reference evidence="14 15" key="1">
    <citation type="submission" date="2024-05" db="EMBL/GenBank/DDBJ databases">
        <title>Genetic variation in Jamaican populations of the coffee berry borer (Hypothenemus hampei).</title>
        <authorList>
            <person name="Errbii M."/>
            <person name="Myrie A."/>
        </authorList>
    </citation>
    <scope>NUCLEOTIDE SEQUENCE [LARGE SCALE GENOMIC DNA]</scope>
    <source>
        <strain evidence="14">JA-Hopewell-2020-01-JO</strain>
        <tissue evidence="14">Whole body</tissue>
    </source>
</reference>
<evidence type="ECO:0000256" key="7">
    <source>
        <dbReference type="ARBA" id="ARBA00022771"/>
    </source>
</evidence>
<dbReference type="InterPro" id="IPR007871">
    <property type="entry name" value="Methyltransferase_TRM13"/>
</dbReference>
<dbReference type="PROSITE" id="PS51800">
    <property type="entry name" value="ZF_CHHC_U11_48K"/>
    <property type="match status" value="1"/>
</dbReference>
<comment type="catalytic activity">
    <reaction evidence="11 12">
        <text>adenosine(4) in tRNA(His) + S-adenosyl-L-methionine = 2'-O-methyladenosine(4) in tRNA(His) + S-adenosyl-L-homocysteine + H(+)</text>
        <dbReference type="Rhea" id="RHEA:43196"/>
        <dbReference type="Rhea" id="RHEA-COMP:10401"/>
        <dbReference type="Rhea" id="RHEA-COMP:10402"/>
        <dbReference type="ChEBI" id="CHEBI:15378"/>
        <dbReference type="ChEBI" id="CHEBI:57856"/>
        <dbReference type="ChEBI" id="CHEBI:59789"/>
        <dbReference type="ChEBI" id="CHEBI:74411"/>
        <dbReference type="ChEBI" id="CHEBI:74477"/>
        <dbReference type="EC" id="2.1.1.225"/>
    </reaction>
</comment>
<dbReference type="InterPro" id="IPR022776">
    <property type="entry name" value="TRM13/UPF0224_CHHC_Znf_dom"/>
</dbReference>
<organism evidence="14 15">
    <name type="scientific">Hypothenemus hampei</name>
    <name type="common">Coffee berry borer</name>
    <dbReference type="NCBI Taxonomy" id="57062"/>
    <lineage>
        <taxon>Eukaryota</taxon>
        <taxon>Metazoa</taxon>
        <taxon>Ecdysozoa</taxon>
        <taxon>Arthropoda</taxon>
        <taxon>Hexapoda</taxon>
        <taxon>Insecta</taxon>
        <taxon>Pterygota</taxon>
        <taxon>Neoptera</taxon>
        <taxon>Endopterygota</taxon>
        <taxon>Coleoptera</taxon>
        <taxon>Polyphaga</taxon>
        <taxon>Cucujiformia</taxon>
        <taxon>Curculionidae</taxon>
        <taxon>Scolytinae</taxon>
        <taxon>Hypothenemus</taxon>
    </lineage>
</organism>
<dbReference type="AlphaFoldDB" id="A0ABD1EXB6"/>
<evidence type="ECO:0000313" key="14">
    <source>
        <dbReference type="EMBL" id="KAL1505528.1"/>
    </source>
</evidence>
<accession>A0ABD1EXB6</accession>
<keyword evidence="15" id="KW-1185">Reference proteome</keyword>
<evidence type="ECO:0000256" key="3">
    <source>
        <dbReference type="ARBA" id="ARBA00022679"/>
    </source>
</evidence>
<evidence type="ECO:0000256" key="2">
    <source>
        <dbReference type="ARBA" id="ARBA00022603"/>
    </source>
</evidence>
<dbReference type="GO" id="GO:0008270">
    <property type="term" value="F:zinc ion binding"/>
    <property type="evidence" value="ECO:0007669"/>
    <property type="project" value="UniProtKB-KW"/>
</dbReference>
<evidence type="ECO:0000256" key="5">
    <source>
        <dbReference type="ARBA" id="ARBA00022694"/>
    </source>
</evidence>